<dbReference type="HAMAP" id="MF_00639">
    <property type="entry name" value="MurD"/>
    <property type="match status" value="1"/>
</dbReference>
<dbReference type="GO" id="GO:0008764">
    <property type="term" value="F:UDP-N-acetylmuramoylalanine-D-glutamate ligase activity"/>
    <property type="evidence" value="ECO:0007669"/>
    <property type="project" value="UniProtKB-EC"/>
</dbReference>
<dbReference type="InterPro" id="IPR036615">
    <property type="entry name" value="Mur_ligase_C_dom_sf"/>
</dbReference>
<dbReference type="InterPro" id="IPR036565">
    <property type="entry name" value="Mur-like_cat_sf"/>
</dbReference>
<dbReference type="Pfam" id="PF02875">
    <property type="entry name" value="Mur_ligase_C"/>
    <property type="match status" value="1"/>
</dbReference>
<keyword evidence="7 8" id="KW-0133">Cell shape</keyword>
<comment type="function">
    <text evidence="7 8">Cell wall formation. Catalyzes the addition of glutamate to the nucleotide precursor UDP-N-acetylmuramoyl-L-alanine (UMA).</text>
</comment>
<dbReference type="RefSeq" id="WP_237445848.1">
    <property type="nucleotide sequence ID" value="NZ_CAKLPX010000005.1"/>
</dbReference>
<evidence type="ECO:0000259" key="10">
    <source>
        <dbReference type="Pfam" id="PF08245"/>
    </source>
</evidence>
<dbReference type="Gene3D" id="3.90.190.20">
    <property type="entry name" value="Mur ligase, C-terminal domain"/>
    <property type="match status" value="1"/>
</dbReference>
<dbReference type="Pfam" id="PF21799">
    <property type="entry name" value="MurD-like_N"/>
    <property type="match status" value="1"/>
</dbReference>
<dbReference type="Pfam" id="PF08245">
    <property type="entry name" value="Mur_ligase_M"/>
    <property type="match status" value="1"/>
</dbReference>
<dbReference type="SUPFAM" id="SSF53244">
    <property type="entry name" value="MurD-like peptide ligases, peptide-binding domain"/>
    <property type="match status" value="1"/>
</dbReference>
<dbReference type="EMBL" id="CAKLPX010000005">
    <property type="protein sequence ID" value="CAH0993163.1"/>
    <property type="molecule type" value="Genomic_DNA"/>
</dbReference>
<proteinExistence type="inferred from homology"/>
<comment type="similarity">
    <text evidence="7">Belongs to the MurCDEF family.</text>
</comment>
<protein>
    <recommendedName>
        <fullName evidence="7 8">UDP-N-acetylmuramoylalanine--D-glutamate ligase</fullName>
        <ecNumber evidence="7 8">6.3.2.9</ecNumber>
    </recommendedName>
    <alternativeName>
        <fullName evidence="7">D-glutamic acid-adding enzyme</fullName>
    </alternativeName>
    <alternativeName>
        <fullName evidence="7">UDP-N-acetylmuramoyl-L-alanyl-D-glutamate synthetase</fullName>
    </alternativeName>
</protein>
<sequence>MSQLIASDRNIAIIGLGKSGVSAARFLTTKSIKFDVFDSREMAAGADSFKQRYPGVNVHCGELSGEKLACYQQLVVSPGVSLEEPAIAFAGEQGAELIGDISLFCQYVDVPFVAITGSNAKSTVTTWVGDMAERDGKNVAVGGNLGTPALDLLLDHGDAELYIIELSSFQLERTEKLTANVATVLNVSEDHLDRYSGMMAYQQSKQRIYRKAESAVYNRADVLTQPLASQQMKLISFGLSQPDLHDYGIRLQQGKEFLAKGLKSLMAVEELSLPGRHNIENALASAALAECAGISLSAVVASLKCFTGLRHRCQQIAVVDGVKYFNDSKGTNVGASIAAIDGLAEDGSHLILIAGGVGKGADFSDLAKAIDGKVSQVILIGEDAELIATLIADNSKIVFADDMAAAVSLATATAQVGDTILLSPACASFDMFNSFEHRGEVFEQAVMQLEGRR</sequence>
<dbReference type="NCBIfam" id="TIGR01087">
    <property type="entry name" value="murD"/>
    <property type="match status" value="1"/>
</dbReference>
<evidence type="ECO:0000256" key="2">
    <source>
        <dbReference type="ARBA" id="ARBA00004752"/>
    </source>
</evidence>
<evidence type="ECO:0000313" key="12">
    <source>
        <dbReference type="Proteomes" id="UP000838100"/>
    </source>
</evidence>
<keyword evidence="3 7" id="KW-0963">Cytoplasm</keyword>
<dbReference type="InterPro" id="IPR013221">
    <property type="entry name" value="Mur_ligase_cen"/>
</dbReference>
<feature type="domain" description="Mur ligase central" evidence="10">
    <location>
        <begin position="115"/>
        <end position="289"/>
    </location>
</feature>
<keyword evidence="12" id="KW-1185">Reference proteome</keyword>
<evidence type="ECO:0000259" key="9">
    <source>
        <dbReference type="Pfam" id="PF02875"/>
    </source>
</evidence>
<evidence type="ECO:0000313" key="11">
    <source>
        <dbReference type="EMBL" id="CAH0993163.1"/>
    </source>
</evidence>
<dbReference type="EC" id="6.3.2.9" evidence="7 8"/>
<keyword evidence="7 8" id="KW-0573">Peptidoglycan synthesis</keyword>
<dbReference type="Gene3D" id="3.40.1190.10">
    <property type="entry name" value="Mur-like, catalytic domain"/>
    <property type="match status" value="1"/>
</dbReference>
<feature type="domain" description="Mur ligase C-terminal" evidence="9">
    <location>
        <begin position="311"/>
        <end position="426"/>
    </location>
</feature>
<accession>A0ABN8EL77</accession>
<comment type="catalytic activity">
    <reaction evidence="7 8">
        <text>UDP-N-acetyl-alpha-D-muramoyl-L-alanine + D-glutamate + ATP = UDP-N-acetyl-alpha-D-muramoyl-L-alanyl-D-glutamate + ADP + phosphate + H(+)</text>
        <dbReference type="Rhea" id="RHEA:16429"/>
        <dbReference type="ChEBI" id="CHEBI:15378"/>
        <dbReference type="ChEBI" id="CHEBI:29986"/>
        <dbReference type="ChEBI" id="CHEBI:30616"/>
        <dbReference type="ChEBI" id="CHEBI:43474"/>
        <dbReference type="ChEBI" id="CHEBI:83898"/>
        <dbReference type="ChEBI" id="CHEBI:83900"/>
        <dbReference type="ChEBI" id="CHEBI:456216"/>
        <dbReference type="EC" id="6.3.2.9"/>
    </reaction>
</comment>
<name>A0ABN8EL77_9GAMM</name>
<gene>
    <name evidence="7 11" type="primary">murD</name>
    <name evidence="11" type="ORF">SIN8267_03304</name>
</gene>
<keyword evidence="7 8" id="KW-0132">Cell division</keyword>
<dbReference type="Proteomes" id="UP000838100">
    <property type="component" value="Unassembled WGS sequence"/>
</dbReference>
<evidence type="ECO:0000256" key="3">
    <source>
        <dbReference type="ARBA" id="ARBA00022490"/>
    </source>
</evidence>
<keyword evidence="5 7" id="KW-0547">Nucleotide-binding</keyword>
<organism evidence="11 12">
    <name type="scientific">Sinobacterium norvegicum</name>
    <dbReference type="NCBI Taxonomy" id="1641715"/>
    <lineage>
        <taxon>Bacteria</taxon>
        <taxon>Pseudomonadati</taxon>
        <taxon>Pseudomonadota</taxon>
        <taxon>Gammaproteobacteria</taxon>
        <taxon>Cellvibrionales</taxon>
        <taxon>Spongiibacteraceae</taxon>
        <taxon>Sinobacterium</taxon>
    </lineage>
</organism>
<keyword evidence="6 7" id="KW-0067">ATP-binding</keyword>
<comment type="subcellular location">
    <subcellularLocation>
        <location evidence="1 7 8">Cytoplasm</location>
    </subcellularLocation>
</comment>
<dbReference type="InterPro" id="IPR005762">
    <property type="entry name" value="MurD"/>
</dbReference>
<dbReference type="SUPFAM" id="SSF51984">
    <property type="entry name" value="MurCD N-terminal domain"/>
    <property type="match status" value="1"/>
</dbReference>
<keyword evidence="4 7" id="KW-0436">Ligase</keyword>
<evidence type="ECO:0000256" key="4">
    <source>
        <dbReference type="ARBA" id="ARBA00022598"/>
    </source>
</evidence>
<comment type="pathway">
    <text evidence="2 7 8">Cell wall biogenesis; peptidoglycan biosynthesis.</text>
</comment>
<evidence type="ECO:0000256" key="8">
    <source>
        <dbReference type="RuleBase" id="RU003664"/>
    </source>
</evidence>
<keyword evidence="7 8" id="KW-0961">Cell wall biogenesis/degradation</keyword>
<dbReference type="Gene3D" id="3.40.50.720">
    <property type="entry name" value="NAD(P)-binding Rossmann-like Domain"/>
    <property type="match status" value="1"/>
</dbReference>
<evidence type="ECO:0000256" key="7">
    <source>
        <dbReference type="HAMAP-Rule" id="MF_00639"/>
    </source>
</evidence>
<comment type="caution">
    <text evidence="11">The sequence shown here is derived from an EMBL/GenBank/DDBJ whole genome shotgun (WGS) entry which is preliminary data.</text>
</comment>
<evidence type="ECO:0000256" key="6">
    <source>
        <dbReference type="ARBA" id="ARBA00022840"/>
    </source>
</evidence>
<feature type="binding site" evidence="7">
    <location>
        <begin position="117"/>
        <end position="123"/>
    </location>
    <ligand>
        <name>ATP</name>
        <dbReference type="ChEBI" id="CHEBI:30616"/>
    </ligand>
</feature>
<evidence type="ECO:0000256" key="5">
    <source>
        <dbReference type="ARBA" id="ARBA00022741"/>
    </source>
</evidence>
<dbReference type="SUPFAM" id="SSF53623">
    <property type="entry name" value="MurD-like peptide ligases, catalytic domain"/>
    <property type="match status" value="1"/>
</dbReference>
<keyword evidence="7 8" id="KW-0131">Cell cycle</keyword>
<evidence type="ECO:0000256" key="1">
    <source>
        <dbReference type="ARBA" id="ARBA00004496"/>
    </source>
</evidence>
<dbReference type="PANTHER" id="PTHR43692">
    <property type="entry name" value="UDP-N-ACETYLMURAMOYLALANINE--D-GLUTAMATE LIGASE"/>
    <property type="match status" value="1"/>
</dbReference>
<dbReference type="PANTHER" id="PTHR43692:SF1">
    <property type="entry name" value="UDP-N-ACETYLMURAMOYLALANINE--D-GLUTAMATE LIGASE"/>
    <property type="match status" value="1"/>
</dbReference>
<reference evidence="11" key="1">
    <citation type="submission" date="2021-12" db="EMBL/GenBank/DDBJ databases">
        <authorList>
            <person name="Rodrigo-Torres L."/>
            <person name="Arahal R. D."/>
            <person name="Lucena T."/>
        </authorList>
    </citation>
    <scope>NUCLEOTIDE SEQUENCE</scope>
    <source>
        <strain evidence="11">CECT 8267</strain>
    </source>
</reference>
<dbReference type="InterPro" id="IPR004101">
    <property type="entry name" value="Mur_ligase_C"/>
</dbReference>